<dbReference type="GO" id="GO:0031992">
    <property type="term" value="F:energy transducer activity"/>
    <property type="evidence" value="ECO:0007669"/>
    <property type="project" value="InterPro"/>
</dbReference>
<dbReference type="STRING" id="291169.A9E74_01675"/>
<evidence type="ECO:0000256" key="3">
    <source>
        <dbReference type="ARBA" id="ARBA00022448"/>
    </source>
</evidence>
<evidence type="ECO:0000256" key="1">
    <source>
        <dbReference type="ARBA" id="ARBA00004383"/>
    </source>
</evidence>
<reference evidence="13 14" key="1">
    <citation type="submission" date="2016-07" db="EMBL/GenBank/DDBJ databases">
        <title>Draft Genome Sequence of Methylophaga muralis Bur 1.</title>
        <authorList>
            <person name="Vasilenko O.V."/>
            <person name="Doronina N.V."/>
            <person name="Shmareva M.N."/>
            <person name="Tarlachkov S.V."/>
            <person name="Mustakhimov I."/>
            <person name="Trotsenko Y.A."/>
        </authorList>
    </citation>
    <scope>NUCLEOTIDE SEQUENCE [LARGE SCALE GENOMIC DNA]</scope>
    <source>
        <strain evidence="13 14">Bur 1</strain>
    </source>
</reference>
<dbReference type="PROSITE" id="PS52015">
    <property type="entry name" value="TONB_CTD"/>
    <property type="match status" value="1"/>
</dbReference>
<dbReference type="InterPro" id="IPR051045">
    <property type="entry name" value="TonB-dependent_transducer"/>
</dbReference>
<dbReference type="InterPro" id="IPR003538">
    <property type="entry name" value="TonB"/>
</dbReference>
<accession>A0A1E3GRD8</accession>
<dbReference type="Gene3D" id="3.30.1150.10">
    <property type="match status" value="1"/>
</dbReference>
<dbReference type="GO" id="GO:0015031">
    <property type="term" value="P:protein transport"/>
    <property type="evidence" value="ECO:0007669"/>
    <property type="project" value="UniProtKB-UniRule"/>
</dbReference>
<comment type="caution">
    <text evidence="13">The sequence shown here is derived from an EMBL/GenBank/DDBJ whole genome shotgun (WGS) entry which is preliminary data.</text>
</comment>
<dbReference type="GO" id="GO:0005886">
    <property type="term" value="C:plasma membrane"/>
    <property type="evidence" value="ECO:0007669"/>
    <property type="project" value="UniProtKB-SubCell"/>
</dbReference>
<dbReference type="SUPFAM" id="SSF74653">
    <property type="entry name" value="TolA/TonB C-terminal domain"/>
    <property type="match status" value="1"/>
</dbReference>
<dbReference type="PRINTS" id="PR01374">
    <property type="entry name" value="TONBPROTEIN"/>
</dbReference>
<keyword evidence="8 10" id="KW-1133">Transmembrane helix</keyword>
<dbReference type="Proteomes" id="UP000094379">
    <property type="component" value="Unassembled WGS sequence"/>
</dbReference>
<dbReference type="InterPro" id="IPR037682">
    <property type="entry name" value="TonB_C"/>
</dbReference>
<evidence type="ECO:0000313" key="13">
    <source>
        <dbReference type="EMBL" id="ODN66612.1"/>
    </source>
</evidence>
<evidence type="ECO:0000256" key="11">
    <source>
        <dbReference type="SAM" id="MobiDB-lite"/>
    </source>
</evidence>
<feature type="compositionally biased region" description="Basic and acidic residues" evidence="11">
    <location>
        <begin position="66"/>
        <end position="82"/>
    </location>
</feature>
<evidence type="ECO:0000256" key="4">
    <source>
        <dbReference type="ARBA" id="ARBA00022475"/>
    </source>
</evidence>
<evidence type="ECO:0000256" key="8">
    <source>
        <dbReference type="ARBA" id="ARBA00022989"/>
    </source>
</evidence>
<dbReference type="GO" id="GO:0015891">
    <property type="term" value="P:siderophore transport"/>
    <property type="evidence" value="ECO:0007669"/>
    <property type="project" value="InterPro"/>
</dbReference>
<dbReference type="RefSeq" id="WP_245652110.1">
    <property type="nucleotide sequence ID" value="NZ_MCRI01000016.1"/>
</dbReference>
<comment type="function">
    <text evidence="10">Interacts with outer membrane receptor proteins that carry out high-affinity binding and energy dependent uptake into the periplasmic space of specific substrates. It could act to transduce energy from the cytoplasmic membrane to specific energy-requiring processes in the outer membrane, resulting in the release into the periplasm of ligands bound by these outer membrane proteins.</text>
</comment>
<name>A0A1E3GRD8_9GAMM</name>
<dbReference type="PANTHER" id="PTHR33446">
    <property type="entry name" value="PROTEIN TONB-RELATED"/>
    <property type="match status" value="1"/>
</dbReference>
<organism evidence="13 14">
    <name type="scientific">Methylophaga muralis</name>
    <dbReference type="NCBI Taxonomy" id="291169"/>
    <lineage>
        <taxon>Bacteria</taxon>
        <taxon>Pseudomonadati</taxon>
        <taxon>Pseudomonadota</taxon>
        <taxon>Gammaproteobacteria</taxon>
        <taxon>Thiotrichales</taxon>
        <taxon>Piscirickettsiaceae</taxon>
        <taxon>Methylophaga</taxon>
    </lineage>
</organism>
<proteinExistence type="inferred from homology"/>
<feature type="domain" description="TonB C-terminal" evidence="12">
    <location>
        <begin position="145"/>
        <end position="236"/>
    </location>
</feature>
<keyword evidence="10" id="KW-0735">Signal-anchor</keyword>
<dbReference type="AlphaFoldDB" id="A0A1E3GRD8"/>
<feature type="transmembrane region" description="Helical" evidence="10">
    <location>
        <begin position="16"/>
        <end position="36"/>
    </location>
</feature>
<dbReference type="GO" id="GO:0055085">
    <property type="term" value="P:transmembrane transport"/>
    <property type="evidence" value="ECO:0007669"/>
    <property type="project" value="InterPro"/>
</dbReference>
<evidence type="ECO:0000259" key="12">
    <source>
        <dbReference type="PROSITE" id="PS52015"/>
    </source>
</evidence>
<keyword evidence="4 10" id="KW-1003">Cell membrane</keyword>
<keyword evidence="9 10" id="KW-0472">Membrane</keyword>
<dbReference type="PATRIC" id="fig|291169.3.peg.1685"/>
<keyword evidence="6 10" id="KW-0812">Transmembrane</keyword>
<evidence type="ECO:0000256" key="9">
    <source>
        <dbReference type="ARBA" id="ARBA00023136"/>
    </source>
</evidence>
<dbReference type="NCBIfam" id="TIGR01352">
    <property type="entry name" value="tonB_Cterm"/>
    <property type="match status" value="1"/>
</dbReference>
<feature type="region of interest" description="Disordered" evidence="11">
    <location>
        <begin position="66"/>
        <end position="105"/>
    </location>
</feature>
<sequence>MSQLLLNETSRGESPAMRILIGLLLAIVVNYGLFTLMKEMTNSDSSLFRDDNEALVLDFVRLKPEETQPETIKREIPKKPPPPEEPPPPTPTTAPKMTQPDVQQPKMDMPRIDVPLNIAGQPYLGDFSAEPAPAPSTMPAQPGPQMDDEVVPLVRIPPNYPRVAQRRGIEGVVTVAFTITRDGQVKDPVVVSANPESVFDNAAMTAILKWKFKPKVVDGEPVERRATQEIEFKLAR</sequence>
<feature type="compositionally biased region" description="Pro residues" evidence="11">
    <location>
        <begin position="83"/>
        <end position="92"/>
    </location>
</feature>
<evidence type="ECO:0000256" key="10">
    <source>
        <dbReference type="RuleBase" id="RU362123"/>
    </source>
</evidence>
<dbReference type="GO" id="GO:0030288">
    <property type="term" value="C:outer membrane-bounded periplasmic space"/>
    <property type="evidence" value="ECO:0007669"/>
    <property type="project" value="InterPro"/>
</dbReference>
<keyword evidence="7 10" id="KW-0653">Protein transport</keyword>
<evidence type="ECO:0000256" key="5">
    <source>
        <dbReference type="ARBA" id="ARBA00022519"/>
    </source>
</evidence>
<comment type="subcellular location">
    <subcellularLocation>
        <location evidence="1 10">Cell inner membrane</location>
        <topology evidence="1 10">Single-pass membrane protein</topology>
        <orientation evidence="1 10">Periplasmic side</orientation>
    </subcellularLocation>
</comment>
<keyword evidence="14" id="KW-1185">Reference proteome</keyword>
<keyword evidence="5 10" id="KW-0997">Cell inner membrane</keyword>
<comment type="similarity">
    <text evidence="2 10">Belongs to the TonB family.</text>
</comment>
<evidence type="ECO:0000256" key="2">
    <source>
        <dbReference type="ARBA" id="ARBA00006555"/>
    </source>
</evidence>
<gene>
    <name evidence="13" type="ORF">A9E74_01675</name>
</gene>
<dbReference type="Pfam" id="PF03544">
    <property type="entry name" value="TonB_C"/>
    <property type="match status" value="1"/>
</dbReference>
<dbReference type="EMBL" id="MCRI01000016">
    <property type="protein sequence ID" value="ODN66612.1"/>
    <property type="molecule type" value="Genomic_DNA"/>
</dbReference>
<protein>
    <recommendedName>
        <fullName evidence="10">Protein TonB</fullName>
    </recommendedName>
</protein>
<evidence type="ECO:0000256" key="6">
    <source>
        <dbReference type="ARBA" id="ARBA00022692"/>
    </source>
</evidence>
<evidence type="ECO:0000256" key="7">
    <source>
        <dbReference type="ARBA" id="ARBA00022927"/>
    </source>
</evidence>
<keyword evidence="3 10" id="KW-0813">Transport</keyword>
<dbReference type="InterPro" id="IPR006260">
    <property type="entry name" value="TonB/TolA_C"/>
</dbReference>
<evidence type="ECO:0000313" key="14">
    <source>
        <dbReference type="Proteomes" id="UP000094379"/>
    </source>
</evidence>